<dbReference type="AlphaFoldDB" id="A0A836KSK7"/>
<feature type="region of interest" description="Disordered" evidence="6">
    <location>
        <begin position="219"/>
        <end position="248"/>
    </location>
</feature>
<dbReference type="Proteomes" id="UP000673552">
    <property type="component" value="Chromosome 13"/>
</dbReference>
<comment type="caution">
    <text evidence="8">The sequence shown here is derived from an EMBL/GenBank/DDBJ whole genome shotgun (WGS) entry which is preliminary data.</text>
</comment>
<proteinExistence type="inferred from homology"/>
<comment type="similarity">
    <text evidence="1 5">Belongs to the GPN-loop GTPase family.</text>
</comment>
<dbReference type="InterPro" id="IPR003593">
    <property type="entry name" value="AAA+_ATPase"/>
</dbReference>
<keyword evidence="5" id="KW-0963">Cytoplasm</keyword>
<dbReference type="SUPFAM" id="SSF52540">
    <property type="entry name" value="P-loop containing nucleoside triphosphate hydrolases"/>
    <property type="match status" value="1"/>
</dbReference>
<keyword evidence="9" id="KW-1185">Reference proteome</keyword>
<evidence type="ECO:0000256" key="5">
    <source>
        <dbReference type="RuleBase" id="RU365059"/>
    </source>
</evidence>
<evidence type="ECO:0000256" key="1">
    <source>
        <dbReference type="ARBA" id="ARBA00005290"/>
    </source>
</evidence>
<dbReference type="InterPro" id="IPR027417">
    <property type="entry name" value="P-loop_NTPase"/>
</dbReference>
<evidence type="ECO:0000313" key="9">
    <source>
        <dbReference type="Proteomes" id="UP000673552"/>
    </source>
</evidence>
<dbReference type="KEGG" id="lmat:92515888"/>
<comment type="subunit">
    <text evidence="5">Binds to RNA polymerase II.</text>
</comment>
<dbReference type="Gene3D" id="3.40.50.300">
    <property type="entry name" value="P-loop containing nucleotide triphosphate hydrolases"/>
    <property type="match status" value="1"/>
</dbReference>
<comment type="subcellular location">
    <subcellularLocation>
        <location evidence="5">Cytoplasm</location>
    </subcellularLocation>
    <subcellularLocation>
        <location evidence="5">Nucleus</location>
    </subcellularLocation>
</comment>
<dbReference type="CDD" id="cd17870">
    <property type="entry name" value="GPN1"/>
    <property type="match status" value="1"/>
</dbReference>
<comment type="function">
    <text evidence="5">Small GTPase required for proper nuclear import of RNA polymerase II (RNAPII). May act at an RNAP assembly step prior to nuclear import.</text>
</comment>
<accession>A0A836KSK7</accession>
<dbReference type="PANTHER" id="PTHR21231">
    <property type="entry name" value="XPA-BINDING PROTEIN 1-RELATED"/>
    <property type="match status" value="1"/>
</dbReference>
<dbReference type="RefSeq" id="XP_067180327.1">
    <property type="nucleotide sequence ID" value="XM_067323376.1"/>
</dbReference>
<evidence type="ECO:0000259" key="7">
    <source>
        <dbReference type="SMART" id="SM00382"/>
    </source>
</evidence>
<feature type="domain" description="AAA+ ATPase" evidence="7">
    <location>
        <begin position="24"/>
        <end position="195"/>
    </location>
</feature>
<dbReference type="SMART" id="SM00382">
    <property type="entry name" value="AAA"/>
    <property type="match status" value="1"/>
</dbReference>
<dbReference type="EMBL" id="JAFEUZ010000013">
    <property type="protein sequence ID" value="KAG5484087.1"/>
    <property type="molecule type" value="Genomic_DNA"/>
</dbReference>
<dbReference type="EC" id="3.6.5.-" evidence="5"/>
<protein>
    <recommendedName>
        <fullName evidence="5">GPN-loop GTPase</fullName>
        <ecNumber evidence="5">3.6.5.-</ecNumber>
    </recommendedName>
</protein>
<dbReference type="GO" id="GO:0005634">
    <property type="term" value="C:nucleus"/>
    <property type="evidence" value="ECO:0007669"/>
    <property type="project" value="UniProtKB-SubCell"/>
</dbReference>
<dbReference type="GeneID" id="92515888"/>
<organism evidence="8 9">
    <name type="scientific">Leishmania martiniquensis</name>
    <dbReference type="NCBI Taxonomy" id="1580590"/>
    <lineage>
        <taxon>Eukaryota</taxon>
        <taxon>Discoba</taxon>
        <taxon>Euglenozoa</taxon>
        <taxon>Kinetoplastea</taxon>
        <taxon>Metakinetoplastina</taxon>
        <taxon>Trypanosomatida</taxon>
        <taxon>Trypanosomatidae</taxon>
        <taxon>Leishmaniinae</taxon>
        <taxon>Leishmania</taxon>
    </lineage>
</organism>
<evidence type="ECO:0000256" key="4">
    <source>
        <dbReference type="ARBA" id="ARBA00023134"/>
    </source>
</evidence>
<dbReference type="GO" id="GO:0005737">
    <property type="term" value="C:cytoplasm"/>
    <property type="evidence" value="ECO:0007669"/>
    <property type="project" value="UniProtKB-SubCell"/>
</dbReference>
<reference evidence="8 9" key="1">
    <citation type="submission" date="2021-03" db="EMBL/GenBank/DDBJ databases">
        <title>Leishmania (Mundinia) martiniquensis Genome sequencing and assembly.</title>
        <authorList>
            <person name="Almutairi H."/>
            <person name="Gatherer D."/>
        </authorList>
    </citation>
    <scope>NUCLEOTIDE SEQUENCE [LARGE SCALE GENOMIC DNA]</scope>
    <source>
        <strain evidence="8">LSCM1</strain>
    </source>
</reference>
<gene>
    <name evidence="8" type="ORF">LSCM1_05942</name>
</gene>
<sequence>MADTASSVSASASPAIAASATATTPVVILVVGMAGTGKTTLVHRMQHYAHANGIRSYFVNLDPAVTHTPYNVNIDIRDSVQYAEVMRKYRLGPNGAIMTSLNLFATKIHQVVSLVEKRKTTLDWIVVDTPGQIEVFTWSASGQLIAESFGAVLPTVLLFVADTVRCVSSPQTFVSTMLYSSGIMLKQQIPLVVVFNKTDVVSADAVIAWMRDNDALDEAVANPRRGDQSRRTVSQGLDDEEDADGRGEGTRIGAIALSSEGAVLAREGNSYAATLAQSMSLFLHEFYEDLPYAAVSAQSGAGMDELAASIERGKQQALEAKTASVAQ</sequence>
<dbReference type="InterPro" id="IPR004130">
    <property type="entry name" value="Gpn"/>
</dbReference>
<evidence type="ECO:0000256" key="2">
    <source>
        <dbReference type="ARBA" id="ARBA00022741"/>
    </source>
</evidence>
<keyword evidence="3 5" id="KW-0378">Hydrolase</keyword>
<evidence type="ECO:0000256" key="3">
    <source>
        <dbReference type="ARBA" id="ARBA00022801"/>
    </source>
</evidence>
<dbReference type="GO" id="GO:0003924">
    <property type="term" value="F:GTPase activity"/>
    <property type="evidence" value="ECO:0007669"/>
    <property type="project" value="InterPro"/>
</dbReference>
<dbReference type="InterPro" id="IPR030230">
    <property type="entry name" value="Gpn1/Npa3/XAB1"/>
</dbReference>
<keyword evidence="2 5" id="KW-0547">Nucleotide-binding</keyword>
<evidence type="ECO:0000313" key="8">
    <source>
        <dbReference type="EMBL" id="KAG5484087.1"/>
    </source>
</evidence>
<dbReference type="Pfam" id="PF03029">
    <property type="entry name" value="ATP_bind_1"/>
    <property type="match status" value="1"/>
</dbReference>
<name>A0A836KSK7_9TRYP</name>
<dbReference type="PANTHER" id="PTHR21231:SF8">
    <property type="entry name" value="GPN-LOOP GTPASE 1"/>
    <property type="match status" value="1"/>
</dbReference>
<evidence type="ECO:0000256" key="6">
    <source>
        <dbReference type="SAM" id="MobiDB-lite"/>
    </source>
</evidence>
<dbReference type="OrthoDB" id="243313at2759"/>
<dbReference type="GO" id="GO:0005525">
    <property type="term" value="F:GTP binding"/>
    <property type="evidence" value="ECO:0007669"/>
    <property type="project" value="UniProtKB-KW"/>
</dbReference>
<keyword evidence="4 5" id="KW-0342">GTP-binding</keyword>